<dbReference type="Pfam" id="PF14765">
    <property type="entry name" value="PS-DH"/>
    <property type="match status" value="2"/>
</dbReference>
<dbReference type="InterPro" id="IPR032821">
    <property type="entry name" value="PKS_assoc"/>
</dbReference>
<keyword evidence="5" id="KW-0808">Transferase</keyword>
<dbReference type="InterPro" id="IPR018201">
    <property type="entry name" value="Ketoacyl_synth_AS"/>
</dbReference>
<dbReference type="InterPro" id="IPR036299">
    <property type="entry name" value="Polyketide_synth_docking_sf"/>
</dbReference>
<dbReference type="InterPro" id="IPR015083">
    <property type="entry name" value="NorB/c/GfsB-D-like_docking"/>
</dbReference>
<feature type="region of interest" description="N-terminal hotdog fold" evidence="9">
    <location>
        <begin position="2761"/>
        <end position="2887"/>
    </location>
</feature>
<reference evidence="13 14" key="1">
    <citation type="journal article" date="2018" name="J. Biol. Chem.">
        <title>Discovery of the actinoplanic acid pathway in Streptomyces rapamycinicus reveals a genetically conserved synergism with rapamycin.</title>
        <authorList>
            <person name="Mrak P."/>
            <person name="Krastel P."/>
            <person name="Pivk Lukancic P."/>
            <person name="Tao J."/>
            <person name="Pistorius D."/>
            <person name="Moore C.M."/>
        </authorList>
    </citation>
    <scope>NUCLEOTIDE SEQUENCE [LARGE SCALE GENOMIC DNA]</scope>
    <source>
        <strain evidence="13 14">NRRL 5491</strain>
    </source>
</reference>
<dbReference type="GO" id="GO:0031177">
    <property type="term" value="F:phosphopantetheine binding"/>
    <property type="evidence" value="ECO:0007669"/>
    <property type="project" value="InterPro"/>
</dbReference>
<dbReference type="InterPro" id="IPR049900">
    <property type="entry name" value="PKS_mFAS_DH"/>
</dbReference>
<dbReference type="CDD" id="cd00833">
    <property type="entry name" value="PKS"/>
    <property type="match status" value="2"/>
</dbReference>
<evidence type="ECO:0000256" key="3">
    <source>
        <dbReference type="ARBA" id="ARBA00022450"/>
    </source>
</evidence>
<dbReference type="EMBL" id="QYCY01000002">
    <property type="protein sequence ID" value="RLV74314.1"/>
    <property type="molecule type" value="Genomic_DNA"/>
</dbReference>
<dbReference type="InterPro" id="IPR049552">
    <property type="entry name" value="PKS_DH_N"/>
</dbReference>
<dbReference type="SMART" id="SM00825">
    <property type="entry name" value="PKS_KS"/>
    <property type="match status" value="2"/>
</dbReference>
<protein>
    <submittedName>
        <fullName evidence="13">Polyketide synthase</fullName>
    </submittedName>
</protein>
<dbReference type="InterPro" id="IPR016035">
    <property type="entry name" value="Acyl_Trfase/lysoPLipase"/>
</dbReference>
<dbReference type="CDD" id="cd08956">
    <property type="entry name" value="KR_3_FAS_SDR_x"/>
    <property type="match status" value="2"/>
</dbReference>
<dbReference type="SUPFAM" id="SSF47336">
    <property type="entry name" value="ACP-like"/>
    <property type="match status" value="2"/>
</dbReference>
<dbReference type="SUPFAM" id="SSF101173">
    <property type="entry name" value="Docking domain B of the erythromycin polyketide synthase (DEBS)"/>
    <property type="match status" value="1"/>
</dbReference>
<dbReference type="PANTHER" id="PTHR43775:SF51">
    <property type="entry name" value="INACTIVE PHENOLPHTHIOCEROL SYNTHESIS POLYKETIDE SYNTHASE TYPE I PKS1-RELATED"/>
    <property type="match status" value="1"/>
</dbReference>
<feature type="region of interest" description="C-terminal hotdog fold" evidence="9">
    <location>
        <begin position="2901"/>
        <end position="3048"/>
    </location>
</feature>
<evidence type="ECO:0000259" key="11">
    <source>
        <dbReference type="PROSITE" id="PS52004"/>
    </source>
</evidence>
<dbReference type="Pfam" id="PF00109">
    <property type="entry name" value="ketoacyl-synt"/>
    <property type="match status" value="2"/>
</dbReference>
<dbReference type="SMART" id="SM00826">
    <property type="entry name" value="PKS_DH"/>
    <property type="match status" value="2"/>
</dbReference>
<feature type="region of interest" description="C-terminal hotdog fold" evidence="9">
    <location>
        <begin position="1107"/>
        <end position="1248"/>
    </location>
</feature>
<dbReference type="InterPro" id="IPR020841">
    <property type="entry name" value="PKS_Beta-ketoAc_synthase_dom"/>
</dbReference>
<feature type="domain" description="Ketosynthase family 3 (KS3)" evidence="11">
    <location>
        <begin position="1841"/>
        <end position="2267"/>
    </location>
</feature>
<dbReference type="Pfam" id="PF00698">
    <property type="entry name" value="Acyl_transf_1"/>
    <property type="match status" value="2"/>
</dbReference>
<dbReference type="FunFam" id="3.40.366.10:FF:000002">
    <property type="entry name" value="Probable polyketide synthase 2"/>
    <property type="match status" value="1"/>
</dbReference>
<evidence type="ECO:0000313" key="13">
    <source>
        <dbReference type="EMBL" id="RLV74314.1"/>
    </source>
</evidence>
<dbReference type="Pfam" id="PF00550">
    <property type="entry name" value="PP-binding"/>
    <property type="match status" value="2"/>
</dbReference>
<dbReference type="InterPro" id="IPR014043">
    <property type="entry name" value="Acyl_transferase_dom"/>
</dbReference>
<evidence type="ECO:0000259" key="12">
    <source>
        <dbReference type="PROSITE" id="PS52019"/>
    </source>
</evidence>
<comment type="pathway">
    <text evidence="2">Antibiotic biosynthesis.</text>
</comment>
<dbReference type="GO" id="GO:0004315">
    <property type="term" value="F:3-oxoacyl-[acyl-carrier-protein] synthase activity"/>
    <property type="evidence" value="ECO:0007669"/>
    <property type="project" value="InterPro"/>
</dbReference>
<dbReference type="PROSITE" id="PS00606">
    <property type="entry name" value="KS3_1"/>
    <property type="match status" value="2"/>
</dbReference>
<evidence type="ECO:0000256" key="2">
    <source>
        <dbReference type="ARBA" id="ARBA00004792"/>
    </source>
</evidence>
<evidence type="ECO:0000256" key="4">
    <source>
        <dbReference type="ARBA" id="ARBA00022553"/>
    </source>
</evidence>
<dbReference type="InterPro" id="IPR016036">
    <property type="entry name" value="Malonyl_transacylase_ACP-bd"/>
</dbReference>
<dbReference type="Pfam" id="PF02801">
    <property type="entry name" value="Ketoacyl-synt_C"/>
    <property type="match status" value="2"/>
</dbReference>
<dbReference type="Pfam" id="PF08659">
    <property type="entry name" value="KR"/>
    <property type="match status" value="2"/>
</dbReference>
<evidence type="ECO:0000256" key="5">
    <source>
        <dbReference type="ARBA" id="ARBA00022679"/>
    </source>
</evidence>
<feature type="active site" description="Proton donor; for dehydratase activity" evidence="9">
    <location>
        <position position="1170"/>
    </location>
</feature>
<name>A0A3L8R3K2_STRRN</name>
<dbReference type="SUPFAM" id="SSF51735">
    <property type="entry name" value="NAD(P)-binding Rossmann-fold domains"/>
    <property type="match status" value="4"/>
</dbReference>
<dbReference type="InterPro" id="IPR020806">
    <property type="entry name" value="PKS_PP-bd"/>
</dbReference>
<dbReference type="SMART" id="SM00827">
    <property type="entry name" value="PKS_AT"/>
    <property type="match status" value="2"/>
</dbReference>
<dbReference type="InterPro" id="IPR049551">
    <property type="entry name" value="PKS_DH_C"/>
</dbReference>
<evidence type="ECO:0000256" key="1">
    <source>
        <dbReference type="ARBA" id="ARBA00001957"/>
    </source>
</evidence>
<feature type="domain" description="Carrier" evidence="10">
    <location>
        <begin position="3519"/>
        <end position="3594"/>
    </location>
</feature>
<feature type="domain" description="PKS/mFAS DH" evidence="12">
    <location>
        <begin position="963"/>
        <end position="1248"/>
    </location>
</feature>
<keyword evidence="3" id="KW-0596">Phosphopantetheine</keyword>
<feature type="domain" description="PKS/mFAS DH" evidence="12">
    <location>
        <begin position="2761"/>
        <end position="3048"/>
    </location>
</feature>
<keyword evidence="7" id="KW-0511">Multifunctional enzyme</keyword>
<dbReference type="InterPro" id="IPR009081">
    <property type="entry name" value="PP-bd_ACP"/>
</dbReference>
<evidence type="ECO:0000256" key="6">
    <source>
        <dbReference type="ARBA" id="ARBA00023194"/>
    </source>
</evidence>
<gene>
    <name evidence="13" type="ORF">D3C57_133850</name>
</gene>
<evidence type="ECO:0000256" key="9">
    <source>
        <dbReference type="PROSITE-ProRule" id="PRU01363"/>
    </source>
</evidence>
<feature type="domain" description="Ketosynthase family 3 (KS3)" evidence="11">
    <location>
        <begin position="33"/>
        <end position="459"/>
    </location>
</feature>
<feature type="region of interest" description="N-terminal hotdog fold" evidence="9">
    <location>
        <begin position="963"/>
        <end position="1090"/>
    </location>
</feature>
<comment type="cofactor">
    <cofactor evidence="1">
        <name>pantetheine 4'-phosphate</name>
        <dbReference type="ChEBI" id="CHEBI:47942"/>
    </cofactor>
</comment>
<dbReference type="PANTHER" id="PTHR43775">
    <property type="entry name" value="FATTY ACID SYNTHASE"/>
    <property type="match status" value="1"/>
</dbReference>
<dbReference type="SUPFAM" id="SSF52151">
    <property type="entry name" value="FabD/lysophospholipase-like"/>
    <property type="match status" value="2"/>
</dbReference>
<dbReference type="GO" id="GO:0033068">
    <property type="term" value="P:macrolide biosynthetic process"/>
    <property type="evidence" value="ECO:0007669"/>
    <property type="project" value="UniProtKB-ARBA"/>
</dbReference>
<dbReference type="SMART" id="SM00823">
    <property type="entry name" value="PKS_PP"/>
    <property type="match status" value="2"/>
</dbReference>
<dbReference type="SUPFAM" id="SSF55048">
    <property type="entry name" value="Probable ACP-binding domain of malonyl-CoA ACP transacylase"/>
    <property type="match status" value="2"/>
</dbReference>
<dbReference type="Gene3D" id="3.10.129.110">
    <property type="entry name" value="Polyketide synthase dehydratase"/>
    <property type="match status" value="2"/>
</dbReference>
<dbReference type="FunFam" id="1.10.1200.10:FF:000007">
    <property type="entry name" value="Probable polyketide synthase pks17"/>
    <property type="match status" value="2"/>
</dbReference>
<dbReference type="InterPro" id="IPR014030">
    <property type="entry name" value="Ketoacyl_synth_N"/>
</dbReference>
<evidence type="ECO:0000256" key="7">
    <source>
        <dbReference type="ARBA" id="ARBA00023268"/>
    </source>
</evidence>
<dbReference type="InterPro" id="IPR050091">
    <property type="entry name" value="PKS_NRPS_Biosynth_Enz"/>
</dbReference>
<dbReference type="InterPro" id="IPR006162">
    <property type="entry name" value="Ppantetheine_attach_site"/>
</dbReference>
<feature type="active site" description="Proton acceptor; for dehydratase activity" evidence="9">
    <location>
        <position position="2792"/>
    </location>
</feature>
<dbReference type="Pfam" id="PF22953">
    <property type="entry name" value="SpnB_Rossmann"/>
    <property type="match status" value="2"/>
</dbReference>
<dbReference type="Pfam" id="PF21089">
    <property type="entry name" value="PKS_DH_N"/>
    <property type="match status" value="2"/>
</dbReference>
<dbReference type="Gene3D" id="3.30.70.3290">
    <property type="match status" value="2"/>
</dbReference>
<evidence type="ECO:0000259" key="10">
    <source>
        <dbReference type="PROSITE" id="PS50075"/>
    </source>
</evidence>
<dbReference type="Gene3D" id="1.10.1200.10">
    <property type="entry name" value="ACP-like"/>
    <property type="match status" value="2"/>
</dbReference>
<dbReference type="GO" id="GO:0006633">
    <property type="term" value="P:fatty acid biosynthetic process"/>
    <property type="evidence" value="ECO:0007669"/>
    <property type="project" value="InterPro"/>
</dbReference>
<dbReference type="Gene3D" id="3.40.50.720">
    <property type="entry name" value="NAD(P)-binding Rossmann-like Domain"/>
    <property type="match status" value="2"/>
</dbReference>
<evidence type="ECO:0000313" key="14">
    <source>
        <dbReference type="Proteomes" id="UP000281594"/>
    </source>
</evidence>
<dbReference type="InterPro" id="IPR042104">
    <property type="entry name" value="PKS_dehydratase_sf"/>
</dbReference>
<dbReference type="InterPro" id="IPR014031">
    <property type="entry name" value="Ketoacyl_synth_C"/>
</dbReference>
<evidence type="ECO:0000256" key="8">
    <source>
        <dbReference type="ARBA" id="ARBA00023315"/>
    </source>
</evidence>
<keyword evidence="4" id="KW-0597">Phosphoprotein</keyword>
<dbReference type="SMART" id="SM00822">
    <property type="entry name" value="PKS_KR"/>
    <property type="match status" value="2"/>
</dbReference>
<dbReference type="InterPro" id="IPR055123">
    <property type="entry name" value="SpnB-like_Rossmann"/>
</dbReference>
<dbReference type="PROSITE" id="PS52019">
    <property type="entry name" value="PKS_MFAS_DH"/>
    <property type="match status" value="2"/>
</dbReference>
<dbReference type="Pfam" id="PF16197">
    <property type="entry name" value="KAsynt_C_assoc"/>
    <property type="match status" value="2"/>
</dbReference>
<comment type="caution">
    <text evidence="13">The sequence shown here is derived from an EMBL/GenBank/DDBJ whole genome shotgun (WGS) entry which is preliminary data.</text>
</comment>
<dbReference type="PROSITE" id="PS00012">
    <property type="entry name" value="PHOSPHOPANTETHEINE"/>
    <property type="match status" value="2"/>
</dbReference>
<feature type="domain" description="Carrier" evidence="10">
    <location>
        <begin position="1746"/>
        <end position="1821"/>
    </location>
</feature>
<dbReference type="InterPro" id="IPR013968">
    <property type="entry name" value="PKS_KR"/>
</dbReference>
<dbReference type="Gene3D" id="3.40.47.10">
    <property type="match status" value="2"/>
</dbReference>
<dbReference type="GO" id="GO:0004312">
    <property type="term" value="F:fatty acid synthase activity"/>
    <property type="evidence" value="ECO:0007669"/>
    <property type="project" value="TreeGrafter"/>
</dbReference>
<dbReference type="PROSITE" id="PS52004">
    <property type="entry name" value="KS3_2"/>
    <property type="match status" value="2"/>
</dbReference>
<organism evidence="13 14">
    <name type="scientific">Streptomyces rapamycinicus (strain ATCC 29253 / DSM 41530 / NRRL 5491 / AYB-994)</name>
    <name type="common">Streptomyces hygroscopicus (strain ATCC 29253)</name>
    <dbReference type="NCBI Taxonomy" id="1343740"/>
    <lineage>
        <taxon>Bacteria</taxon>
        <taxon>Bacillati</taxon>
        <taxon>Actinomycetota</taxon>
        <taxon>Actinomycetes</taxon>
        <taxon>Kitasatosporales</taxon>
        <taxon>Streptomycetaceae</taxon>
        <taxon>Streptomyces</taxon>
        <taxon>Streptomyces violaceusniger group</taxon>
    </lineage>
</organism>
<accession>A0A3L8R3K2</accession>
<dbReference type="InterPro" id="IPR016039">
    <property type="entry name" value="Thiolase-like"/>
</dbReference>
<dbReference type="InterPro" id="IPR020807">
    <property type="entry name" value="PKS_DH"/>
</dbReference>
<proteinExistence type="predicted"/>
<dbReference type="InterPro" id="IPR057326">
    <property type="entry name" value="KR_dom"/>
</dbReference>
<feature type="active site" description="Proton acceptor; for dehydratase activity" evidence="9">
    <location>
        <position position="995"/>
    </location>
</feature>
<dbReference type="Proteomes" id="UP000281594">
    <property type="component" value="Unassembled WGS sequence"/>
</dbReference>
<dbReference type="SMART" id="SM01294">
    <property type="entry name" value="PKS_PP_betabranch"/>
    <property type="match status" value="2"/>
</dbReference>
<dbReference type="InterPro" id="IPR036736">
    <property type="entry name" value="ACP-like_sf"/>
</dbReference>
<dbReference type="Gene3D" id="3.40.366.10">
    <property type="entry name" value="Malonyl-Coenzyme A Acyl Carrier Protein, domain 2"/>
    <property type="match status" value="2"/>
</dbReference>
<dbReference type="Pfam" id="PF08990">
    <property type="entry name" value="Docking"/>
    <property type="match status" value="1"/>
</dbReference>
<dbReference type="InterPro" id="IPR001227">
    <property type="entry name" value="Ac_transferase_dom_sf"/>
</dbReference>
<dbReference type="InterPro" id="IPR036291">
    <property type="entry name" value="NAD(P)-bd_dom_sf"/>
</dbReference>
<sequence length="3679" mass="382824">MADAAQLRTYLKRATVDLREARGRLREVEERAREPIAIVGVGCRYPGGVASPEELWDLVASGVDAVSEFPVDRGWDLEGLYDPDPAHAGTSYVRSGGFLHEAADFDAEFFGMSPREALAVDPQQRLLLEASWEAMERAGIDPAELRGSATGVFMGVMYNDYASRLTALPADLEGYLGSGSAGSVASGRLAYVFGLEGPAVTVDTACSSSLVALHQASVALRSGECSMALAGGVAVMSTPGTFVEFSRQRGLSADGRCKAYGEAADGTGWGEGVGVLLLERLSDARAKGHRVLAVVRGSAVNQDGKSSQLTAPNGPSQERVIRQALANARLSAADVDAVEGHGTGTTLGDPIEAQALLATYGREREGGRPLWLGSLKSNIGHAQAAAGVGGVIKMVMAMNREVLPRTLHVDQPSSHVDWDAGAVELLTEAVAWPRGERVRRAGVSSFGVSGTNAHVIIEEAPAEESAGGDVAPEVIPAVVPWVVSGRSAGALAAQTSRLLEFLSAAQADGGVDAVGVGRALVGSRAVFEHRAVVLGSDVEELTAGLQRLAETAVGGAGGGVVAGRVRSGGRVAVLFSGQGSQRAGMGRELYEAFPVFAVAFDEVCERFDGLLERPLKEVVFAAAAGAPEGGGLLDRTVFTQAGLFALEVALFRLMESFGVRVDFLVGHSIGEVVAAYVAGVWSLEDACTLVAARGQLMQGLPGGGVMVSVQAGAEEMGQALEDLRAGSGLGGVVEVAAVNGPDQVVVSGEEAAVARVAEYWRGLGRKVKGLRVGHGFHSALMEPMLDGFRQVLEGLSFAPPRLTVISNVTGRPAGAEEVCSPEYWVRHVRQAVLFGPGVEWLAEDGQVTRFVELGPDGVLSAMAHNCLAHHIDADGEDGSGAEPEVIASLRRDQPEVQALLNCLARQFVTGVSIDWSPALGAATNTSVPRLDLPTYAFQRQRYWLDAPIQAVDATGIGQGHVDHSLLSAMLKSAAHNSVYLTGRLSLETHPWLANHRVLESVLVPGAALVELVIRAGDQVGCGRVEELTLEAPLVLPERGGVQVQVVVEEPDAAGLRPVAVYSHLEDVANADDAVWNCHARGLLAVEEPSSAAGDGGVVLEQWPPVGAEVVMSDPEGFYAGLAERGFGYGRAFRGLETVWRRGEEVFAQVRLPQECVAEAERFGVHPALLDAVLHAVALIASDEDEQAVRVPFAWSGVRLHASGASVVRVRLTRAGSDAVSLEVADAAGQPVVSVESLVLRSISAEQLQAAQTSRYDSLFQLDWQPADTPRASAAGSSWAVVGPDAGLGEAVGRAGGSCVRYADVSALISALDEGGAVPETVVLSCPMSGDEDVVVGVGESLSAVLSSVQGWLGEERLFGSRLVVATCGAVATETGEDVADLVQAPVWGLLRSVQTENPGRFLLLDHDPEHGSEISPVAADAVVRVLVAGEEPQLAVRGGTVLVPRLSRVAKPAVDLEASVPLVSGGTVLVTGASGVLAGVVARHLVVGRGVEHLLLASRRGSDAPGMAELVAELEAAGASVTVAACDVADREAVRELLAGISAEVPLRGVVHTAGVVDDGVVGGLSDERVRRVLAPKVDAAWHLHELTRDMGLEAFVLYSSAAATLGAGGQGSYAAANAFLDALAQHRHAHGLPALSLGWGLWAQASGITQNLSETDLARMARGGTTGLTTEEGLALFDVAQGVGRGVVLPVRVDVRAFRGRGGVLVPALLRNVVRGAVRRVAVGRDGSGAWRDRLAGVASGERERLLLELVRSHVATVLGHADPAGIDADRALKDLGFDSLTAIELRNQVGAATELRLPTTLIFDYPTPSAIARYLDGRLGAGVRSDAAVVVPAVVGVDAEAIAIVGVGCRYPGGVTSPEGLWDLVAGGTDAISGFPVDRGWDLEGLYDPDPAHAGTSYVRSGGFLHEAADFDAEFFGMSPREALAVDPQQRLLLEASWEAMERAGIDPGGLRGSATGVFMGVMYNDYASRLTALPADLEGYLGSGSAGSVASGRLAYTFGLEGPAVTVDTACSSSLVALHQASVALRSGECSMALAGGVAVMSTPGTFVEFSRQRGLSVDGRCKAYGEAADGTGWGEGVGVLLLERLSDARARGHRVLAVVRGSAVNQDGASNGLTAPNGPSQERVIRQALANARLTMADVDAVEGHGTGTKLGDPIEAQALLATYGQGREDSRPLWLGSLKSNIGHTQAAAGVGGVIKMVMALNREMLPRTLHVDQPSSHVDWDAGAVELLTEAVAWPRGERVRRAGVSSFGVSGTNAHVIVEEAPAVQALAEHTPAGQLSDGEGVAPAVVPWVVSGRSAGALAAQASRLLEFLSAAQADGGGVDVVGVGRGLVSSRAVFEHRAVVLGSDVEELTAGLVGLAQGGAAVGGGVVGRVRSGVGRPVFVFPGQGAQWVGMGARLLDESVVFAEGIAECERVLSGWVDWSVRGVLRREVGAPSLDRVDVVQPVSFAVMVALAGVWRSFGVEPAAVVGHSQGEVAAAYVAGLLSLEDACKVVALRSRLIGERLAGLGGMLSVAVSEQEAVGWIEGGVWAGVEVAAVNGPGSVVVAGPALAVERVRAVCEEQGVRARRIPVDYASHTTQVEQIRSELAEVLDGLSPRDGGEWVPLLSTVTGQWVSPGEMDGGYWFRNLRRPVRFAEAVDVLVAEGYGVFVEVSAHPVLTVGVEEAVEAAGGQAVVTGTLRRDQDTLGQVLTSLAQLHVNGVAVDWMPVLGGVAGSGGGALVSLPTYAFQRERYWLDAPTVAVDASGLGLEALEHSLLGAAVPLAEGGQLFTGRISLETHPWLADHRVLGSVLVPPAALVELVIRVGDQVGCGRVEELTLEAPLVLPEQGGVQVQVVVEEPDAAGLRPVAIYSHLEDATGSDDAVWSSHASGLLVAGESPAGGGVVLEQWPPVGAEVVMSDPERFYAGLAERGFGYGPAFRGLEVVWRRGEEVFAQVRLPQERVGEVERFGVHPALLDAILHAVALADFEQEPDVELGSGSVRIPFAWSGVRLHASGASVVRVRLTRAGSDAVSLEVADAAGQPVVSVESLVLRSISAEQLQAAQTSRYDSLFELDWQPVATSAPAAAGGSWAVVGRDPGLGEAVVRAGGSYGRYVDVPALISALDEGESVPETVVLSCPTSTGDGLAARVRESLSTVLSSVRSWLGEERLAASRLVVVTCGAVATEMGEDVADLVQAPVWGLLRSVQTENPGRFFLLDHDPEHGSEISAVAADAVVRTLAAGEEPQLAVRGGTVLVPRLSRVAKLATASGASVPLVSGGTVLVTGASGVLAGVVARHLAVERGVEHLLLASRRGADAPGAAELVADLEAAGASVTVAACDVADREAVRELLAGVPAEVPLRGVVHTAAVVDDGVVEGLSDERVRRVLAPKVDAAWHLHELTRDMGLEAFVLYSSAAATLGAGGQGSYAAANAFLDALAQHRHAHGLPALSLAWGHIASERTAGLLDAASATERPHVLSMKVDLKAARKRADAVPALMRGLVRAPYRKVAAGQQSAEAWKEQMALATPEQREQLLLDLVLTHAASVLGHSGHTGIDPDRALKELGFDSLTAVELRNQLSTTTGMRLPATLVFDHPTPLAVAHYLDSQIRGVVQSETKMSARTVLAEFDRLEVTLSRLRYREDERAQISARLKGLILALGDSRLDDGAQARSDDLESADMDQVLKLLNDELGTF</sequence>
<keyword evidence="8" id="KW-0012">Acyltransferase</keyword>
<feature type="active site" description="Proton donor; for dehydratase activity" evidence="9">
    <location>
        <position position="2964"/>
    </location>
</feature>
<keyword evidence="6" id="KW-0045">Antibiotic biosynthesis</keyword>
<dbReference type="FunFam" id="3.40.47.10:FF:000019">
    <property type="entry name" value="Polyketide synthase type I"/>
    <property type="match status" value="2"/>
</dbReference>
<dbReference type="PROSITE" id="PS50075">
    <property type="entry name" value="CARRIER"/>
    <property type="match status" value="2"/>
</dbReference>
<dbReference type="SUPFAM" id="SSF53901">
    <property type="entry name" value="Thiolase-like"/>
    <property type="match status" value="2"/>
</dbReference>